<accession>A0A0U1M2X3</accession>
<evidence type="ECO:0000313" key="4">
    <source>
        <dbReference type="Proteomes" id="UP000054383"/>
    </source>
</evidence>
<dbReference type="OrthoDB" id="2587928at2759"/>
<dbReference type="Pfam" id="PF13229">
    <property type="entry name" value="Beta_helix"/>
    <property type="match status" value="1"/>
</dbReference>
<evidence type="ECO:0000256" key="1">
    <source>
        <dbReference type="SAM" id="SignalP"/>
    </source>
</evidence>
<dbReference type="InterPro" id="IPR011050">
    <property type="entry name" value="Pectin_lyase_fold/virulence"/>
</dbReference>
<feature type="chain" id="PRO_5006711485" description="Right handed beta helix domain-containing protein" evidence="1">
    <location>
        <begin position="19"/>
        <end position="508"/>
    </location>
</feature>
<dbReference type="AlphaFoldDB" id="A0A0U1M2X3"/>
<dbReference type="NCBIfam" id="TIGR03804">
    <property type="entry name" value="para_beta_helix"/>
    <property type="match status" value="1"/>
</dbReference>
<dbReference type="Proteomes" id="UP000054383">
    <property type="component" value="Unassembled WGS sequence"/>
</dbReference>
<evidence type="ECO:0000259" key="2">
    <source>
        <dbReference type="Pfam" id="PF13229"/>
    </source>
</evidence>
<reference evidence="3 4" key="1">
    <citation type="submission" date="2015-04" db="EMBL/GenBank/DDBJ databases">
        <authorList>
            <person name="Syromyatnikov M.Y."/>
            <person name="Popov V.N."/>
        </authorList>
    </citation>
    <scope>NUCLEOTIDE SEQUENCE [LARGE SCALE GENOMIC DNA]</scope>
    <source>
        <strain evidence="3">WF-38-12</strain>
    </source>
</reference>
<keyword evidence="1" id="KW-0732">Signal</keyword>
<sequence>MATKSLFPIFFPLGLAAAACISSGDQNTINSLFQSGGAGTVVQLCPSAVLSVTDAITFTADNQELSTSGYPTDDTRGTIQAAANSNASTLITGYGFDGLKLTNIQVDGLRPSLGAVEDGGANIELGQASSGIVISDIASRNSRGWSCLHVIQSGDSTAPCTNVTISNNQIGPCGNEGKNSAGAGQWADGISFACQDSLIENNHVSGSTDGGIVLFGAPGTKVQGNTIVSSATDTGFGAINMVDWLYDGSYANVVVTNNTITGDKLFNIGIAIGAYVWGFADGTNPLQGPATVTDNVFSGNITFPIAINGWSNGLTVTGNDVSGVNKPNSGFSESNDCSAATKSLWAENAHLSYYPAGLTGSSNLQSDFVAAQNNATAFLCTTEPLPTSISYALNELNVGPGSTLANLHNGIVTNYQGDNNIVTSNTSTGDYVTLWASGHTSSTCGSDATACSCIFQSDGDFVTDVSGQAQFSSGTASTGHTLTFLNQSPWIQITDESGKVVWTTADTS</sequence>
<dbReference type="PROSITE" id="PS51257">
    <property type="entry name" value="PROKAR_LIPOPROTEIN"/>
    <property type="match status" value="1"/>
</dbReference>
<keyword evidence="4" id="KW-1185">Reference proteome</keyword>
<dbReference type="OMA" id="VWASGHT"/>
<dbReference type="Gene3D" id="2.160.20.10">
    <property type="entry name" value="Single-stranded right-handed beta-helix, Pectin lyase-like"/>
    <property type="match status" value="1"/>
</dbReference>
<dbReference type="InterPro" id="IPR012334">
    <property type="entry name" value="Pectin_lyas_fold"/>
</dbReference>
<dbReference type="InterPro" id="IPR039448">
    <property type="entry name" value="Beta_helix"/>
</dbReference>
<proteinExistence type="predicted"/>
<gene>
    <name evidence="3" type="ORF">PISL3812_06977</name>
</gene>
<dbReference type="SUPFAM" id="SSF51126">
    <property type="entry name" value="Pectin lyase-like"/>
    <property type="match status" value="1"/>
</dbReference>
<evidence type="ECO:0000313" key="3">
    <source>
        <dbReference type="EMBL" id="CRG89938.1"/>
    </source>
</evidence>
<dbReference type="InterPro" id="IPR006626">
    <property type="entry name" value="PbH1"/>
</dbReference>
<organism evidence="3 4">
    <name type="scientific">Talaromyces islandicus</name>
    <name type="common">Penicillium islandicum</name>
    <dbReference type="NCBI Taxonomy" id="28573"/>
    <lineage>
        <taxon>Eukaryota</taxon>
        <taxon>Fungi</taxon>
        <taxon>Dikarya</taxon>
        <taxon>Ascomycota</taxon>
        <taxon>Pezizomycotina</taxon>
        <taxon>Eurotiomycetes</taxon>
        <taxon>Eurotiomycetidae</taxon>
        <taxon>Eurotiales</taxon>
        <taxon>Trichocomaceae</taxon>
        <taxon>Talaromyces</taxon>
        <taxon>Talaromyces sect. Islandici</taxon>
    </lineage>
</organism>
<dbReference type="STRING" id="28573.A0A0U1M2X3"/>
<name>A0A0U1M2X3_TALIS</name>
<protein>
    <recommendedName>
        <fullName evidence="2">Right handed beta helix domain-containing protein</fullName>
    </recommendedName>
</protein>
<feature type="signal peptide" evidence="1">
    <location>
        <begin position="1"/>
        <end position="18"/>
    </location>
</feature>
<dbReference type="EMBL" id="CVMT01000007">
    <property type="protein sequence ID" value="CRG89938.1"/>
    <property type="molecule type" value="Genomic_DNA"/>
</dbReference>
<dbReference type="SMART" id="SM00710">
    <property type="entry name" value="PbH1"/>
    <property type="match status" value="8"/>
</dbReference>
<dbReference type="InterPro" id="IPR022441">
    <property type="entry name" value="Para_beta_helix_rpt-2"/>
</dbReference>
<feature type="domain" description="Right handed beta helix" evidence="2">
    <location>
        <begin position="187"/>
        <end position="321"/>
    </location>
</feature>
<dbReference type="InterPro" id="IPR036426">
    <property type="entry name" value="Bulb-type_lectin_dom_sf"/>
</dbReference>
<dbReference type="Gene3D" id="2.90.10.10">
    <property type="entry name" value="Bulb-type lectin domain"/>
    <property type="match status" value="1"/>
</dbReference>